<feature type="domain" description="Orn/DAP/Arg decarboxylase 2 C-terminal" evidence="3">
    <location>
        <begin position="4"/>
        <end position="39"/>
    </location>
</feature>
<evidence type="ECO:0000313" key="4">
    <source>
        <dbReference type="EMBL" id="KAH3706787.1"/>
    </source>
</evidence>
<dbReference type="Gene3D" id="2.40.37.10">
    <property type="entry name" value="Lyase, Ornithine Decarboxylase, Chain A, domain 1"/>
    <property type="match status" value="1"/>
</dbReference>
<keyword evidence="1" id="KW-0663">Pyridoxal phosphate</keyword>
<evidence type="ECO:0000256" key="2">
    <source>
        <dbReference type="ARBA" id="ARBA00023239"/>
    </source>
</evidence>
<dbReference type="GO" id="GO:0004586">
    <property type="term" value="F:ornithine decarboxylase activity"/>
    <property type="evidence" value="ECO:0007669"/>
    <property type="project" value="TreeGrafter"/>
</dbReference>
<dbReference type="SUPFAM" id="SSF50621">
    <property type="entry name" value="Alanine racemase C-terminal domain-like"/>
    <property type="match status" value="1"/>
</dbReference>
<gene>
    <name evidence="4" type="ORF">DPMN_066177</name>
</gene>
<accession>A0A9D4BSQ2</accession>
<organism evidence="4 5">
    <name type="scientific">Dreissena polymorpha</name>
    <name type="common">Zebra mussel</name>
    <name type="synonym">Mytilus polymorpha</name>
    <dbReference type="NCBI Taxonomy" id="45954"/>
    <lineage>
        <taxon>Eukaryota</taxon>
        <taxon>Metazoa</taxon>
        <taxon>Spiralia</taxon>
        <taxon>Lophotrochozoa</taxon>
        <taxon>Mollusca</taxon>
        <taxon>Bivalvia</taxon>
        <taxon>Autobranchia</taxon>
        <taxon>Heteroconchia</taxon>
        <taxon>Euheterodonta</taxon>
        <taxon>Imparidentia</taxon>
        <taxon>Neoheterodontei</taxon>
        <taxon>Myida</taxon>
        <taxon>Dreissenoidea</taxon>
        <taxon>Dreissenidae</taxon>
        <taxon>Dreissena</taxon>
    </lineage>
</organism>
<comment type="caution">
    <text evidence="4">The sequence shown here is derived from an EMBL/GenBank/DDBJ whole genome shotgun (WGS) entry which is preliminary data.</text>
</comment>
<evidence type="ECO:0000313" key="5">
    <source>
        <dbReference type="Proteomes" id="UP000828390"/>
    </source>
</evidence>
<dbReference type="InterPro" id="IPR009006">
    <property type="entry name" value="Ala_racemase/Decarboxylase_C"/>
</dbReference>
<dbReference type="Pfam" id="PF00278">
    <property type="entry name" value="Orn_DAP_Arg_deC"/>
    <property type="match status" value="1"/>
</dbReference>
<dbReference type="AlphaFoldDB" id="A0A9D4BSQ2"/>
<dbReference type="InterPro" id="IPR002433">
    <property type="entry name" value="Orn_de-COase"/>
</dbReference>
<reference evidence="4" key="2">
    <citation type="submission" date="2020-11" db="EMBL/GenBank/DDBJ databases">
        <authorList>
            <person name="McCartney M.A."/>
            <person name="Auch B."/>
            <person name="Kono T."/>
            <person name="Mallez S."/>
            <person name="Becker A."/>
            <person name="Gohl D.M."/>
            <person name="Silverstein K.A.T."/>
            <person name="Koren S."/>
            <person name="Bechman K.B."/>
            <person name="Herman A."/>
            <person name="Abrahante J.E."/>
            <person name="Garbe J."/>
        </authorList>
    </citation>
    <scope>NUCLEOTIDE SEQUENCE</scope>
    <source>
        <strain evidence="4">Duluth1</strain>
        <tissue evidence="4">Whole animal</tissue>
    </source>
</reference>
<reference evidence="4" key="1">
    <citation type="journal article" date="2019" name="bioRxiv">
        <title>The Genome of the Zebra Mussel, Dreissena polymorpha: A Resource for Invasive Species Research.</title>
        <authorList>
            <person name="McCartney M.A."/>
            <person name="Auch B."/>
            <person name="Kono T."/>
            <person name="Mallez S."/>
            <person name="Zhang Y."/>
            <person name="Obille A."/>
            <person name="Becker A."/>
            <person name="Abrahante J.E."/>
            <person name="Garbe J."/>
            <person name="Badalamenti J.P."/>
            <person name="Herman A."/>
            <person name="Mangelson H."/>
            <person name="Liachko I."/>
            <person name="Sullivan S."/>
            <person name="Sone E.D."/>
            <person name="Koren S."/>
            <person name="Silverstein K.A.T."/>
            <person name="Beckman K.B."/>
            <person name="Gohl D.M."/>
        </authorList>
    </citation>
    <scope>NUCLEOTIDE SEQUENCE</scope>
    <source>
        <strain evidence="4">Duluth1</strain>
        <tissue evidence="4">Whole animal</tissue>
    </source>
</reference>
<dbReference type="Proteomes" id="UP000828390">
    <property type="component" value="Unassembled WGS sequence"/>
</dbReference>
<keyword evidence="5" id="KW-1185">Reference proteome</keyword>
<dbReference type="EMBL" id="JAIWYP010000014">
    <property type="protein sequence ID" value="KAH3706787.1"/>
    <property type="molecule type" value="Genomic_DNA"/>
</dbReference>
<proteinExistence type="predicted"/>
<dbReference type="InterPro" id="IPR022643">
    <property type="entry name" value="De-COase2_C"/>
</dbReference>
<protein>
    <recommendedName>
        <fullName evidence="3">Orn/DAP/Arg decarboxylase 2 C-terminal domain-containing protein</fullName>
    </recommendedName>
</protein>
<evidence type="ECO:0000256" key="1">
    <source>
        <dbReference type="ARBA" id="ARBA00022898"/>
    </source>
</evidence>
<dbReference type="PANTHER" id="PTHR11482:SF6">
    <property type="entry name" value="ORNITHINE DECARBOXYLASE 1-RELATED"/>
    <property type="match status" value="1"/>
</dbReference>
<evidence type="ECO:0000259" key="3">
    <source>
        <dbReference type="Pfam" id="PF00278"/>
    </source>
</evidence>
<sequence length="69" mass="7904">MTLESSVRRPTCDGIDCVLKKVQLPMLEVDDWFYFEKMGAYTVSTACAFNGMQTPRRVYFCDAAVWLVV</sequence>
<name>A0A9D4BSQ2_DREPO</name>
<dbReference type="GO" id="GO:0033387">
    <property type="term" value="P:putrescine biosynthetic process from arginine, via ornithine"/>
    <property type="evidence" value="ECO:0007669"/>
    <property type="project" value="TreeGrafter"/>
</dbReference>
<keyword evidence="2" id="KW-0456">Lyase</keyword>
<dbReference type="PANTHER" id="PTHR11482">
    <property type="entry name" value="ARGININE/DIAMINOPIMELATE/ORNITHINE DECARBOXYLASE"/>
    <property type="match status" value="1"/>
</dbReference>
<dbReference type="GO" id="GO:0005737">
    <property type="term" value="C:cytoplasm"/>
    <property type="evidence" value="ECO:0007669"/>
    <property type="project" value="TreeGrafter"/>
</dbReference>